<evidence type="ECO:0000256" key="5">
    <source>
        <dbReference type="ARBA" id="ARBA00022984"/>
    </source>
</evidence>
<dbReference type="EC" id="2.3.2.-" evidence="9"/>
<organism evidence="9 10">
    <name type="scientific">Sphingobacterium bambusae</name>
    <dbReference type="NCBI Taxonomy" id="662858"/>
    <lineage>
        <taxon>Bacteria</taxon>
        <taxon>Pseudomonadati</taxon>
        <taxon>Bacteroidota</taxon>
        <taxon>Sphingobacteriia</taxon>
        <taxon>Sphingobacteriales</taxon>
        <taxon>Sphingobacteriaceae</taxon>
        <taxon>Sphingobacterium</taxon>
    </lineage>
</organism>
<dbReference type="GO" id="GO:0016746">
    <property type="term" value="F:acyltransferase activity"/>
    <property type="evidence" value="ECO:0007669"/>
    <property type="project" value="UniProtKB-KW"/>
</dbReference>
<dbReference type="RefSeq" id="WP_320184448.1">
    <property type="nucleotide sequence ID" value="NZ_CP138332.1"/>
</dbReference>
<feature type="domain" description="L,D-TPase catalytic" evidence="8">
    <location>
        <begin position="209"/>
        <end position="345"/>
    </location>
</feature>
<feature type="active site" description="Proton donor/acceptor" evidence="7">
    <location>
        <position position="293"/>
    </location>
</feature>
<comment type="caution">
    <text evidence="9">The sequence shown here is derived from an EMBL/GenBank/DDBJ whole genome shotgun (WGS) entry which is preliminary data.</text>
</comment>
<comment type="pathway">
    <text evidence="1 7">Cell wall biogenesis; peptidoglycan biosynthesis.</text>
</comment>
<dbReference type="InterPro" id="IPR005490">
    <property type="entry name" value="LD_TPept_cat_dom"/>
</dbReference>
<evidence type="ECO:0000256" key="1">
    <source>
        <dbReference type="ARBA" id="ARBA00004752"/>
    </source>
</evidence>
<evidence type="ECO:0000256" key="4">
    <source>
        <dbReference type="ARBA" id="ARBA00022960"/>
    </source>
</evidence>
<feature type="active site" description="Nucleophile" evidence="7">
    <location>
        <position position="320"/>
    </location>
</feature>
<dbReference type="Gene3D" id="2.40.440.10">
    <property type="entry name" value="L,D-transpeptidase catalytic domain-like"/>
    <property type="match status" value="1"/>
</dbReference>
<dbReference type="Pfam" id="PF03734">
    <property type="entry name" value="YkuD"/>
    <property type="match status" value="1"/>
</dbReference>
<dbReference type="CDD" id="cd16913">
    <property type="entry name" value="YkuD_like"/>
    <property type="match status" value="1"/>
</dbReference>
<keyword evidence="3 9" id="KW-0808">Transferase</keyword>
<evidence type="ECO:0000256" key="6">
    <source>
        <dbReference type="ARBA" id="ARBA00023316"/>
    </source>
</evidence>
<protein>
    <submittedName>
        <fullName evidence="9">L,D-transpeptidase</fullName>
        <ecNumber evidence="9">2.3.2.-</ecNumber>
    </submittedName>
</protein>
<evidence type="ECO:0000259" key="8">
    <source>
        <dbReference type="PROSITE" id="PS52029"/>
    </source>
</evidence>
<dbReference type="Proteomes" id="UP001597525">
    <property type="component" value="Unassembled WGS sequence"/>
</dbReference>
<dbReference type="InterPro" id="IPR038063">
    <property type="entry name" value="Transpep_catalytic_dom"/>
</dbReference>
<evidence type="ECO:0000256" key="7">
    <source>
        <dbReference type="PROSITE-ProRule" id="PRU01373"/>
    </source>
</evidence>
<dbReference type="PROSITE" id="PS52029">
    <property type="entry name" value="LD_TPASE"/>
    <property type="match status" value="1"/>
</dbReference>
<reference evidence="10" key="1">
    <citation type="journal article" date="2019" name="Int. J. Syst. Evol. Microbiol.">
        <title>The Global Catalogue of Microorganisms (GCM) 10K type strain sequencing project: providing services to taxonomists for standard genome sequencing and annotation.</title>
        <authorList>
            <consortium name="The Broad Institute Genomics Platform"/>
            <consortium name="The Broad Institute Genome Sequencing Center for Infectious Disease"/>
            <person name="Wu L."/>
            <person name="Ma J."/>
        </authorList>
    </citation>
    <scope>NUCLEOTIDE SEQUENCE [LARGE SCALE GENOMIC DNA]</scope>
    <source>
        <strain evidence="10">KCTC 22814</strain>
    </source>
</reference>
<dbReference type="SUPFAM" id="SSF141523">
    <property type="entry name" value="L,D-transpeptidase catalytic domain-like"/>
    <property type="match status" value="1"/>
</dbReference>
<sequence>MKLSLKLILLSCCIAGISCNQTKEAKQAAEDPAEQRRLDSLETIKKAEEEAKKKPKTAADIKLSTDLAYNKHTLEETYPYKDTTRIFQMEKIKEKLAYVENFQRAPASYAVLQNHKNKNREAPLVKNYHRNEYTRISDSLGNERYQSAPLYALGETDKPSIYGRDGSLVKLKSSDTLAMVQVEGVSFEGTWEAPKRYVKTIGDSVTFHRVVFVDVTNQNILTAERTGDCEWAIRSMNPATTGQHKPPYAQETPTGMFVVQEKKTKMYYYKDGTTSIEGYAPYASRFTNGAYVHGVPVNNPKGAIIETSWSLGTTPRSHMCVRNASSHAKFVFDWAKTFNALVIVIE</sequence>
<name>A0ABW6BK84_9SPHI</name>
<dbReference type="EMBL" id="JBHUPB010000011">
    <property type="protein sequence ID" value="MFD2968959.1"/>
    <property type="molecule type" value="Genomic_DNA"/>
</dbReference>
<keyword evidence="6 7" id="KW-0961">Cell wall biogenesis/degradation</keyword>
<keyword evidence="4 7" id="KW-0133">Cell shape</keyword>
<evidence type="ECO:0000256" key="2">
    <source>
        <dbReference type="ARBA" id="ARBA00005992"/>
    </source>
</evidence>
<evidence type="ECO:0000313" key="9">
    <source>
        <dbReference type="EMBL" id="MFD2968959.1"/>
    </source>
</evidence>
<accession>A0ABW6BK84</accession>
<evidence type="ECO:0000256" key="3">
    <source>
        <dbReference type="ARBA" id="ARBA00022679"/>
    </source>
</evidence>
<proteinExistence type="inferred from homology"/>
<evidence type="ECO:0000313" key="10">
    <source>
        <dbReference type="Proteomes" id="UP001597525"/>
    </source>
</evidence>
<keyword evidence="9" id="KW-0012">Acyltransferase</keyword>
<keyword evidence="5 7" id="KW-0573">Peptidoglycan synthesis</keyword>
<dbReference type="PROSITE" id="PS51257">
    <property type="entry name" value="PROKAR_LIPOPROTEIN"/>
    <property type="match status" value="1"/>
</dbReference>
<gene>
    <name evidence="9" type="ORF">ACFS7Y_16320</name>
</gene>
<comment type="similarity">
    <text evidence="2">Belongs to the YkuD family.</text>
</comment>
<keyword evidence="10" id="KW-1185">Reference proteome</keyword>